<reference evidence="3" key="1">
    <citation type="submission" date="2025-08" db="UniProtKB">
        <authorList>
            <consortium name="RefSeq"/>
        </authorList>
    </citation>
    <scope>IDENTIFICATION</scope>
    <source>
        <tissue evidence="3">Muscle</tissue>
    </source>
</reference>
<feature type="compositionally biased region" description="Acidic residues" evidence="1">
    <location>
        <begin position="113"/>
        <end position="150"/>
    </location>
</feature>
<dbReference type="GeneID" id="106475781"/>
<evidence type="ECO:0000256" key="1">
    <source>
        <dbReference type="SAM" id="MobiDB-lite"/>
    </source>
</evidence>
<evidence type="ECO:0000313" key="2">
    <source>
        <dbReference type="Proteomes" id="UP000694941"/>
    </source>
</evidence>
<proteinExistence type="predicted"/>
<dbReference type="Proteomes" id="UP000694941">
    <property type="component" value="Unplaced"/>
</dbReference>
<feature type="compositionally biased region" description="Basic and acidic residues" evidence="1">
    <location>
        <begin position="52"/>
        <end position="73"/>
    </location>
</feature>
<organism evidence="2 3">
    <name type="scientific">Limulus polyphemus</name>
    <name type="common">Atlantic horseshoe crab</name>
    <dbReference type="NCBI Taxonomy" id="6850"/>
    <lineage>
        <taxon>Eukaryota</taxon>
        <taxon>Metazoa</taxon>
        <taxon>Ecdysozoa</taxon>
        <taxon>Arthropoda</taxon>
        <taxon>Chelicerata</taxon>
        <taxon>Merostomata</taxon>
        <taxon>Xiphosura</taxon>
        <taxon>Limulidae</taxon>
        <taxon>Limulus</taxon>
    </lineage>
</organism>
<dbReference type="RefSeq" id="XP_013791915.2">
    <property type="nucleotide sequence ID" value="XM_013936461.2"/>
</dbReference>
<sequence length="150" mass="16853">MSIYHSSIIDLVGESTRHFHEFEQRRTVDCSLLNFTVTMSSTENKTEVATQRAEEKLKETEKASGDLKSEKSPTKRTASEVNNAEGEEVKQKVLKTDHKEKENGKSEDKFEEGGDEEDEDEEGVPEGDDFDEEGDEDGADEEGDEDEDDA</sequence>
<evidence type="ECO:0000313" key="3">
    <source>
        <dbReference type="RefSeq" id="XP_013791915.2"/>
    </source>
</evidence>
<gene>
    <name evidence="3" type="primary">LOC106475781</name>
</gene>
<feature type="region of interest" description="Disordered" evidence="1">
    <location>
        <begin position="41"/>
        <end position="150"/>
    </location>
</feature>
<protein>
    <submittedName>
        <fullName evidence="3">Glutamic acid-rich protein-like</fullName>
    </submittedName>
</protein>
<accession>A0ABM1C053</accession>
<feature type="compositionally biased region" description="Basic and acidic residues" evidence="1">
    <location>
        <begin position="87"/>
        <end position="112"/>
    </location>
</feature>
<keyword evidence="2" id="KW-1185">Reference proteome</keyword>
<name>A0ABM1C053_LIMPO</name>